<dbReference type="Proteomes" id="UP001066276">
    <property type="component" value="Chromosome 4_2"/>
</dbReference>
<reference evidence="1" key="1">
    <citation type="journal article" date="2022" name="bioRxiv">
        <title>Sequencing and chromosome-scale assembly of the giantPleurodeles waltlgenome.</title>
        <authorList>
            <person name="Brown T."/>
            <person name="Elewa A."/>
            <person name="Iarovenko S."/>
            <person name="Subramanian E."/>
            <person name="Araus A.J."/>
            <person name="Petzold A."/>
            <person name="Susuki M."/>
            <person name="Suzuki K.-i.T."/>
            <person name="Hayashi T."/>
            <person name="Toyoda A."/>
            <person name="Oliveira C."/>
            <person name="Osipova E."/>
            <person name="Leigh N.D."/>
            <person name="Simon A."/>
            <person name="Yun M.H."/>
        </authorList>
    </citation>
    <scope>NUCLEOTIDE SEQUENCE</scope>
    <source>
        <strain evidence="1">20211129_DDA</strain>
        <tissue evidence="1">Liver</tissue>
    </source>
</reference>
<evidence type="ECO:0000313" key="1">
    <source>
        <dbReference type="EMBL" id="KAJ1160617.1"/>
    </source>
</evidence>
<evidence type="ECO:0000313" key="2">
    <source>
        <dbReference type="Proteomes" id="UP001066276"/>
    </source>
</evidence>
<dbReference type="EMBL" id="JANPWB010000008">
    <property type="protein sequence ID" value="KAJ1160617.1"/>
    <property type="molecule type" value="Genomic_DNA"/>
</dbReference>
<dbReference type="AlphaFoldDB" id="A0AAV7S7P9"/>
<organism evidence="1 2">
    <name type="scientific">Pleurodeles waltl</name>
    <name type="common">Iberian ribbed newt</name>
    <dbReference type="NCBI Taxonomy" id="8319"/>
    <lineage>
        <taxon>Eukaryota</taxon>
        <taxon>Metazoa</taxon>
        <taxon>Chordata</taxon>
        <taxon>Craniata</taxon>
        <taxon>Vertebrata</taxon>
        <taxon>Euteleostomi</taxon>
        <taxon>Amphibia</taxon>
        <taxon>Batrachia</taxon>
        <taxon>Caudata</taxon>
        <taxon>Salamandroidea</taxon>
        <taxon>Salamandridae</taxon>
        <taxon>Pleurodelinae</taxon>
        <taxon>Pleurodeles</taxon>
    </lineage>
</organism>
<comment type="caution">
    <text evidence="1">The sequence shown here is derived from an EMBL/GenBank/DDBJ whole genome shotgun (WGS) entry which is preliminary data.</text>
</comment>
<protein>
    <submittedName>
        <fullName evidence="1">Uncharacterized protein</fullName>
    </submittedName>
</protein>
<keyword evidence="2" id="KW-1185">Reference proteome</keyword>
<proteinExistence type="predicted"/>
<name>A0AAV7S7P9_PLEWA</name>
<accession>A0AAV7S7P9</accession>
<gene>
    <name evidence="1" type="ORF">NDU88_001113</name>
</gene>
<sequence>MEAPPHAFAAQRCQPLPATLAGMRAFLSWHLSGHSIRCTVWFRADGLLRLYPVVRLRIVGRQLLPSGCEPAATHTPVTEQHHHVE</sequence>